<evidence type="ECO:0000313" key="5">
    <source>
        <dbReference type="Proteomes" id="UP001219518"/>
    </source>
</evidence>
<accession>A0AAE1HS91</accession>
<dbReference type="InterPro" id="IPR001584">
    <property type="entry name" value="Integrase_cat-core"/>
</dbReference>
<proteinExistence type="predicted"/>
<dbReference type="Gene3D" id="1.10.340.70">
    <property type="match status" value="1"/>
</dbReference>
<dbReference type="Proteomes" id="UP001219518">
    <property type="component" value="Unassembled WGS sequence"/>
</dbReference>
<protein>
    <recommendedName>
        <fullName evidence="1">RNA-directed DNA polymerase</fullName>
        <ecNumber evidence="1">2.7.7.49</ecNumber>
    </recommendedName>
</protein>
<feature type="compositionally biased region" description="Basic and acidic residues" evidence="2">
    <location>
        <begin position="454"/>
        <end position="465"/>
    </location>
</feature>
<keyword evidence="5" id="KW-1185">Reference proteome</keyword>
<dbReference type="Pfam" id="PF17921">
    <property type="entry name" value="Integrase_H2C2"/>
    <property type="match status" value="1"/>
</dbReference>
<dbReference type="EMBL" id="JAHWGI010001262">
    <property type="protein sequence ID" value="KAK3926503.1"/>
    <property type="molecule type" value="Genomic_DNA"/>
</dbReference>
<dbReference type="PANTHER" id="PTHR37984:SF5">
    <property type="entry name" value="PROTEIN NYNRIN-LIKE"/>
    <property type="match status" value="1"/>
</dbReference>
<reference evidence="4" key="1">
    <citation type="submission" date="2021-07" db="EMBL/GenBank/DDBJ databases">
        <authorList>
            <person name="Catto M.A."/>
            <person name="Jacobson A."/>
            <person name="Kennedy G."/>
            <person name="Labadie P."/>
            <person name="Hunt B.G."/>
            <person name="Srinivasan R."/>
        </authorList>
    </citation>
    <scope>NUCLEOTIDE SEQUENCE</scope>
    <source>
        <strain evidence="4">PL_HMW_Pooled</strain>
        <tissue evidence="4">Head</tissue>
    </source>
</reference>
<evidence type="ECO:0000256" key="1">
    <source>
        <dbReference type="ARBA" id="ARBA00012493"/>
    </source>
</evidence>
<name>A0AAE1HS91_9NEOP</name>
<dbReference type="AlphaFoldDB" id="A0AAE1HS91"/>
<dbReference type="InterPro" id="IPR012337">
    <property type="entry name" value="RNaseH-like_sf"/>
</dbReference>
<evidence type="ECO:0000256" key="2">
    <source>
        <dbReference type="SAM" id="MobiDB-lite"/>
    </source>
</evidence>
<reference evidence="4" key="2">
    <citation type="journal article" date="2023" name="BMC Genomics">
        <title>Pest status, molecular evolution, and epigenetic factors derived from the genome assembly of Frankliniella fusca, a thysanopteran phytovirus vector.</title>
        <authorList>
            <person name="Catto M.A."/>
            <person name="Labadie P.E."/>
            <person name="Jacobson A.L."/>
            <person name="Kennedy G.G."/>
            <person name="Srinivasan R."/>
            <person name="Hunt B.G."/>
        </authorList>
    </citation>
    <scope>NUCLEOTIDE SEQUENCE</scope>
    <source>
        <strain evidence="4">PL_HMW_Pooled</strain>
    </source>
</reference>
<gene>
    <name evidence="4" type="ORF">KUF71_014720</name>
</gene>
<feature type="domain" description="Integrase catalytic" evidence="3">
    <location>
        <begin position="166"/>
        <end position="326"/>
    </location>
</feature>
<dbReference type="GO" id="GO:0003676">
    <property type="term" value="F:nucleic acid binding"/>
    <property type="evidence" value="ECO:0007669"/>
    <property type="project" value="InterPro"/>
</dbReference>
<dbReference type="EC" id="2.7.7.49" evidence="1"/>
<dbReference type="InterPro" id="IPR050951">
    <property type="entry name" value="Retrovirus_Pol_polyprotein"/>
</dbReference>
<dbReference type="GO" id="GO:0003964">
    <property type="term" value="F:RNA-directed DNA polymerase activity"/>
    <property type="evidence" value="ECO:0007669"/>
    <property type="project" value="UniProtKB-EC"/>
</dbReference>
<dbReference type="SUPFAM" id="SSF53098">
    <property type="entry name" value="Ribonuclease H-like"/>
    <property type="match status" value="1"/>
</dbReference>
<sequence>MYIADLLSRDPLPGKKEDEVLLNTVIHTVTNMSPVAEPIKEKIREETKIDEDLQKLVRIVLDGWPREINKVEENIKPYWQKRMDIHLDNDLLFYGQRVIIPKKMRNEMLEKIHEGHQKISKTSKLAAESMYWPNIQKDITKLIQECVPCSTHQPQNMKQPMEKRVLPTRPWSHLAADIMYCEGDNYLVIVDCYSKWLEIVKIKSKSAETINEVLCDLFSRYGFPDILYTDNNPFNSQVCLKLANEGNFKYIFSSPTYPQSNGQAERAVGIAKQIVTKAKQAKEDYKMGLLNYRNTPVNILNASPSQLLNSRMLKSKIPMTEETLKPKIQEDVTNKLEERQSNAEKQYNKTARRKKVSFEENQKVLFHTGKTWEPAVIVRKGQNPRSYEIKTNQGNYVRTTHHLRDRFDNRPIQSSNYYQIYGQNKEEAISTPPERPTQRERPIPAQARHKHQERRQPETEQEAQRPENPQPRRSARTPKQNPKYVEK</sequence>
<dbReference type="PROSITE" id="PS50994">
    <property type="entry name" value="INTEGRASE"/>
    <property type="match status" value="1"/>
</dbReference>
<dbReference type="FunFam" id="1.10.340.70:FF:000003">
    <property type="entry name" value="Protein CBG25708"/>
    <property type="match status" value="1"/>
</dbReference>
<dbReference type="FunFam" id="3.30.420.10:FF:000063">
    <property type="entry name" value="Retrovirus-related Pol polyprotein from transposon 297-like Protein"/>
    <property type="match status" value="1"/>
</dbReference>
<feature type="region of interest" description="Disordered" evidence="2">
    <location>
        <begin position="424"/>
        <end position="487"/>
    </location>
</feature>
<evidence type="ECO:0000259" key="3">
    <source>
        <dbReference type="PROSITE" id="PS50994"/>
    </source>
</evidence>
<dbReference type="GO" id="GO:0015074">
    <property type="term" value="P:DNA integration"/>
    <property type="evidence" value="ECO:0007669"/>
    <property type="project" value="InterPro"/>
</dbReference>
<organism evidence="4 5">
    <name type="scientific">Frankliniella fusca</name>
    <dbReference type="NCBI Taxonomy" id="407009"/>
    <lineage>
        <taxon>Eukaryota</taxon>
        <taxon>Metazoa</taxon>
        <taxon>Ecdysozoa</taxon>
        <taxon>Arthropoda</taxon>
        <taxon>Hexapoda</taxon>
        <taxon>Insecta</taxon>
        <taxon>Pterygota</taxon>
        <taxon>Neoptera</taxon>
        <taxon>Paraneoptera</taxon>
        <taxon>Thysanoptera</taxon>
        <taxon>Terebrantia</taxon>
        <taxon>Thripoidea</taxon>
        <taxon>Thripidae</taxon>
        <taxon>Frankliniella</taxon>
    </lineage>
</organism>
<dbReference type="PANTHER" id="PTHR37984">
    <property type="entry name" value="PROTEIN CBG26694"/>
    <property type="match status" value="1"/>
</dbReference>
<dbReference type="Gene3D" id="3.30.420.10">
    <property type="entry name" value="Ribonuclease H-like superfamily/Ribonuclease H"/>
    <property type="match status" value="1"/>
</dbReference>
<dbReference type="InterPro" id="IPR041588">
    <property type="entry name" value="Integrase_H2C2"/>
</dbReference>
<evidence type="ECO:0000313" key="4">
    <source>
        <dbReference type="EMBL" id="KAK3926503.1"/>
    </source>
</evidence>
<comment type="caution">
    <text evidence="4">The sequence shown here is derived from an EMBL/GenBank/DDBJ whole genome shotgun (WGS) entry which is preliminary data.</text>
</comment>
<dbReference type="InterPro" id="IPR036397">
    <property type="entry name" value="RNaseH_sf"/>
</dbReference>